<organism evidence="2">
    <name type="scientific">Nakamurella sp. A5-74</name>
    <dbReference type="NCBI Taxonomy" id="3158264"/>
    <lineage>
        <taxon>Bacteria</taxon>
        <taxon>Bacillati</taxon>
        <taxon>Actinomycetota</taxon>
        <taxon>Actinomycetes</taxon>
        <taxon>Nakamurellales</taxon>
        <taxon>Nakamurellaceae</taxon>
        <taxon>Nakamurella</taxon>
    </lineage>
</organism>
<evidence type="ECO:0000313" key="2">
    <source>
        <dbReference type="EMBL" id="XCG62378.1"/>
    </source>
</evidence>
<dbReference type="GO" id="GO:0047330">
    <property type="term" value="F:polyphosphate-glucose phosphotransferase activity"/>
    <property type="evidence" value="ECO:0007669"/>
    <property type="project" value="UniProtKB-EC"/>
</dbReference>
<protein>
    <submittedName>
        <fullName evidence="2">Polyphosphate--glucose phosphotransferase</fullName>
        <ecNumber evidence="2">2.7.1.63</ecNumber>
    </submittedName>
</protein>
<dbReference type="AlphaFoldDB" id="A0AAU8DJQ2"/>
<dbReference type="EMBL" id="CP159218">
    <property type="protein sequence ID" value="XCG62378.1"/>
    <property type="molecule type" value="Genomic_DNA"/>
</dbReference>
<dbReference type="EC" id="2.7.1.63" evidence="2"/>
<dbReference type="InterPro" id="IPR000600">
    <property type="entry name" value="ROK"/>
</dbReference>
<dbReference type="SUPFAM" id="SSF53067">
    <property type="entry name" value="Actin-like ATPase domain"/>
    <property type="match status" value="1"/>
</dbReference>
<dbReference type="NCBIfam" id="NF045942">
    <property type="entry name" value="PolPhglucPhase"/>
    <property type="match status" value="1"/>
</dbReference>
<dbReference type="Gene3D" id="3.30.420.40">
    <property type="match status" value="2"/>
</dbReference>
<reference evidence="2" key="1">
    <citation type="submission" date="2024-05" db="EMBL/GenBank/DDBJ databases">
        <authorList>
            <person name="Cai S.Y."/>
            <person name="Jin L.M."/>
            <person name="Li H.R."/>
        </authorList>
    </citation>
    <scope>NUCLEOTIDE SEQUENCE</scope>
    <source>
        <strain evidence="2">A5-74</strain>
    </source>
</reference>
<dbReference type="Pfam" id="PF00480">
    <property type="entry name" value="ROK"/>
    <property type="match status" value="1"/>
</dbReference>
<keyword evidence="2" id="KW-0808">Transferase</keyword>
<dbReference type="PANTHER" id="PTHR18964:SF146">
    <property type="entry name" value="POLYPHOSPHATE GLUCOKINASE"/>
    <property type="match status" value="1"/>
</dbReference>
<proteinExistence type="inferred from homology"/>
<sequence length="254" mass="26249">MSPAAPDRAFGIDIGGTGIKGGIVSLATGELIGDRFRIDTPQPATPKAVTKTAGQVAAHFDYRGPVGITFPGVVKHGTVLTAANVDPGWVGESLVDLTTPVMPGAVTVLNDADAAGLAEARFGAGRGRDGLVVMVTFGTGIGTALVHDGVLIPNAELGHIEVHGEDAEHRAAASAKDRKGLSWEQWAERADEYLQKLEALLSPELFIVGGGVSKKADKWVPRLHLKTELVVAQMLNNAGIAGAALAAVEGIEKS</sequence>
<dbReference type="InterPro" id="IPR043129">
    <property type="entry name" value="ATPase_NBD"/>
</dbReference>
<name>A0AAU8DJQ2_9ACTN</name>
<evidence type="ECO:0000256" key="1">
    <source>
        <dbReference type="ARBA" id="ARBA00006479"/>
    </source>
</evidence>
<accession>A0AAU8DJQ2</accession>
<dbReference type="CDD" id="cd24058">
    <property type="entry name" value="ASKHA_NBD_ROK_PPGK"/>
    <property type="match status" value="1"/>
</dbReference>
<comment type="similarity">
    <text evidence="1">Belongs to the ROK (NagC/XylR) family.</text>
</comment>
<dbReference type="RefSeq" id="WP_353647993.1">
    <property type="nucleotide sequence ID" value="NZ_CP159218.1"/>
</dbReference>
<gene>
    <name evidence="2" type="primary">ppgK</name>
    <name evidence="2" type="ORF">ABLG96_14075</name>
</gene>
<dbReference type="PANTHER" id="PTHR18964">
    <property type="entry name" value="ROK (REPRESSOR, ORF, KINASE) FAMILY"/>
    <property type="match status" value="1"/>
</dbReference>